<dbReference type="GO" id="GO:0003955">
    <property type="term" value="F:NAD(P)H dehydrogenase (quinone) activity"/>
    <property type="evidence" value="ECO:0007669"/>
    <property type="project" value="TreeGrafter"/>
</dbReference>
<sequence length="428" mass="47182">MTMETIVVVGGGAGGLELATYLGNKLGRKNKAKVILIDRNATHLWKPLLHEVATGSLDEGIDALSYRAHAKNHAFEFQQGTLTSVNRDKKEITLAPIYNEQNQLLVKERHIAYDKLVIAIGSKSNDFNTKGVAEHCIFLDGSEQAKQFQKRMMELFLHFSHSEDQDVKIAIVGGGATGIELSAELYNTVKHLNEYGFGKLHRASLKVTLIEAGPRLIPALTEKVSASALAELRKAGVDVRLNTMITEAVEDGLITKDGEKIEANLMVWAAGIKAPEFVKEFGFETNRLNQIEIKETLQTTVDDSVYVIGDCASLIQDGKAIPPRAQAAHQMATQCGKNIVALLEGKEQKPFKFNDKGSLLSFSHFGTVGNLMGNLMSGDMFIEGKIARLAYLSLYRMHQVALHGWVKTALILFVGQINRFLRPSMKLH</sequence>
<comment type="similarity">
    <text evidence="2">Belongs to the NADH dehydrogenase family.</text>
</comment>
<evidence type="ECO:0000256" key="2">
    <source>
        <dbReference type="ARBA" id="ARBA00005272"/>
    </source>
</evidence>
<dbReference type="PANTHER" id="PTHR42913:SF3">
    <property type="entry name" value="64 KDA MITOCHONDRIAL NADH DEHYDROGENASE (EUROFUNG)"/>
    <property type="match status" value="1"/>
</dbReference>
<evidence type="ECO:0000313" key="8">
    <source>
        <dbReference type="Proteomes" id="UP000254253"/>
    </source>
</evidence>
<organism evidence="7 8">
    <name type="scientific">Actinobacillus lignieresii</name>
    <dbReference type="NCBI Taxonomy" id="720"/>
    <lineage>
        <taxon>Bacteria</taxon>
        <taxon>Pseudomonadati</taxon>
        <taxon>Pseudomonadota</taxon>
        <taxon>Gammaproteobacteria</taxon>
        <taxon>Pasteurellales</taxon>
        <taxon>Pasteurellaceae</taxon>
        <taxon>Actinobacillus</taxon>
    </lineage>
</organism>
<feature type="domain" description="FAD/NAD(P)-binding" evidence="6">
    <location>
        <begin position="5"/>
        <end position="332"/>
    </location>
</feature>
<reference evidence="7 8" key="1">
    <citation type="submission" date="2018-06" db="EMBL/GenBank/DDBJ databases">
        <authorList>
            <consortium name="Pathogen Informatics"/>
            <person name="Doyle S."/>
        </authorList>
    </citation>
    <scope>NUCLEOTIDE SEQUENCE [LARGE SCALE GENOMIC DNA]</scope>
    <source>
        <strain evidence="7 8">NCTC4191</strain>
    </source>
</reference>
<dbReference type="RefSeq" id="WP_115587404.1">
    <property type="nucleotide sequence ID" value="NZ_UFRM01000001.1"/>
</dbReference>
<dbReference type="AlphaFoldDB" id="A0A380U0W0"/>
<evidence type="ECO:0000259" key="6">
    <source>
        <dbReference type="Pfam" id="PF07992"/>
    </source>
</evidence>
<evidence type="ECO:0000256" key="3">
    <source>
        <dbReference type="ARBA" id="ARBA00022630"/>
    </source>
</evidence>
<proteinExistence type="inferred from homology"/>
<dbReference type="Proteomes" id="UP000254253">
    <property type="component" value="Unassembled WGS sequence"/>
</dbReference>
<keyword evidence="5 7" id="KW-0560">Oxidoreductase</keyword>
<dbReference type="SUPFAM" id="SSF51905">
    <property type="entry name" value="FAD/NAD(P)-binding domain"/>
    <property type="match status" value="1"/>
</dbReference>
<dbReference type="PRINTS" id="PR00368">
    <property type="entry name" value="FADPNR"/>
</dbReference>
<dbReference type="Gene3D" id="3.50.50.100">
    <property type="match status" value="1"/>
</dbReference>
<name>A0A380U0W0_ACTLI</name>
<keyword evidence="4" id="KW-0274">FAD</keyword>
<keyword evidence="8" id="KW-1185">Reference proteome</keyword>
<evidence type="ECO:0000256" key="1">
    <source>
        <dbReference type="ARBA" id="ARBA00001974"/>
    </source>
</evidence>
<dbReference type="PRINTS" id="PR00411">
    <property type="entry name" value="PNDRDTASEI"/>
</dbReference>
<evidence type="ECO:0000313" key="7">
    <source>
        <dbReference type="EMBL" id="SUT93871.1"/>
    </source>
</evidence>
<gene>
    <name evidence="7" type="primary">ndh</name>
    <name evidence="7" type="ORF">NCTC4191_01392</name>
</gene>
<dbReference type="InterPro" id="IPR051169">
    <property type="entry name" value="NADH-Q_oxidoreductase"/>
</dbReference>
<evidence type="ECO:0000256" key="5">
    <source>
        <dbReference type="ARBA" id="ARBA00023002"/>
    </source>
</evidence>
<dbReference type="GO" id="GO:0019646">
    <property type="term" value="P:aerobic electron transport chain"/>
    <property type="evidence" value="ECO:0007669"/>
    <property type="project" value="TreeGrafter"/>
</dbReference>
<dbReference type="EMBL" id="UFRN01000002">
    <property type="protein sequence ID" value="SUT93871.1"/>
    <property type="molecule type" value="Genomic_DNA"/>
</dbReference>
<evidence type="ECO:0000256" key="4">
    <source>
        <dbReference type="ARBA" id="ARBA00022827"/>
    </source>
</evidence>
<comment type="cofactor">
    <cofactor evidence="1">
        <name>FAD</name>
        <dbReference type="ChEBI" id="CHEBI:57692"/>
    </cofactor>
</comment>
<dbReference type="FunFam" id="3.50.50.100:FF:000001">
    <property type="entry name" value="NADH dehydrogenase"/>
    <property type="match status" value="1"/>
</dbReference>
<dbReference type="EC" id="1.6.99.3" evidence="7"/>
<dbReference type="Pfam" id="PF07992">
    <property type="entry name" value="Pyr_redox_2"/>
    <property type="match status" value="1"/>
</dbReference>
<keyword evidence="3" id="KW-0285">Flavoprotein</keyword>
<dbReference type="PANTHER" id="PTHR42913">
    <property type="entry name" value="APOPTOSIS-INDUCING FACTOR 1"/>
    <property type="match status" value="1"/>
</dbReference>
<dbReference type="InterPro" id="IPR023753">
    <property type="entry name" value="FAD/NAD-binding_dom"/>
</dbReference>
<dbReference type="InterPro" id="IPR036188">
    <property type="entry name" value="FAD/NAD-bd_sf"/>
</dbReference>
<protein>
    <submittedName>
        <fullName evidence="7">NADH dehydrogenase</fullName>
        <ecNumber evidence="7">1.6.99.3</ecNumber>
    </submittedName>
</protein>
<accession>A0A380U0W0</accession>